<name>A0A150GMK1_GONPE</name>
<proteinExistence type="predicted"/>
<dbReference type="OrthoDB" id="551440at2759"/>
<comment type="caution">
    <text evidence="1">The sequence shown here is derived from an EMBL/GenBank/DDBJ whole genome shotgun (WGS) entry which is preliminary data.</text>
</comment>
<dbReference type="AlphaFoldDB" id="A0A150GMK1"/>
<dbReference type="EMBL" id="LSYV01000015">
    <property type="protein sequence ID" value="KXZ51096.1"/>
    <property type="molecule type" value="Genomic_DNA"/>
</dbReference>
<keyword evidence="2" id="KW-1185">Reference proteome</keyword>
<evidence type="ECO:0000313" key="2">
    <source>
        <dbReference type="Proteomes" id="UP000075714"/>
    </source>
</evidence>
<evidence type="ECO:0000313" key="1">
    <source>
        <dbReference type="EMBL" id="KXZ51096.1"/>
    </source>
</evidence>
<accession>A0A150GMK1</accession>
<protein>
    <submittedName>
        <fullName evidence="1">Uncharacterized protein</fullName>
    </submittedName>
</protein>
<reference evidence="2" key="1">
    <citation type="journal article" date="2016" name="Nat. Commun.">
        <title>The Gonium pectorale genome demonstrates co-option of cell cycle regulation during the evolution of multicellularity.</title>
        <authorList>
            <person name="Hanschen E.R."/>
            <person name="Marriage T.N."/>
            <person name="Ferris P.J."/>
            <person name="Hamaji T."/>
            <person name="Toyoda A."/>
            <person name="Fujiyama A."/>
            <person name="Neme R."/>
            <person name="Noguchi H."/>
            <person name="Minakuchi Y."/>
            <person name="Suzuki M."/>
            <person name="Kawai-Toyooka H."/>
            <person name="Smith D.R."/>
            <person name="Sparks H."/>
            <person name="Anderson J."/>
            <person name="Bakaric R."/>
            <person name="Luria V."/>
            <person name="Karger A."/>
            <person name="Kirschner M.W."/>
            <person name="Durand P.M."/>
            <person name="Michod R.E."/>
            <person name="Nozaki H."/>
            <person name="Olson B.J."/>
        </authorList>
    </citation>
    <scope>NUCLEOTIDE SEQUENCE [LARGE SCALE GENOMIC DNA]</scope>
    <source>
        <strain evidence="2">NIES-2863</strain>
    </source>
</reference>
<organism evidence="1 2">
    <name type="scientific">Gonium pectorale</name>
    <name type="common">Green alga</name>
    <dbReference type="NCBI Taxonomy" id="33097"/>
    <lineage>
        <taxon>Eukaryota</taxon>
        <taxon>Viridiplantae</taxon>
        <taxon>Chlorophyta</taxon>
        <taxon>core chlorophytes</taxon>
        <taxon>Chlorophyceae</taxon>
        <taxon>CS clade</taxon>
        <taxon>Chlamydomonadales</taxon>
        <taxon>Volvocaceae</taxon>
        <taxon>Gonium</taxon>
    </lineage>
</organism>
<gene>
    <name evidence="1" type="ORF">GPECTOR_14g79</name>
</gene>
<dbReference type="Proteomes" id="UP000075714">
    <property type="component" value="Unassembled WGS sequence"/>
</dbReference>
<sequence>MAEKGGLALAPHHFDEHLYDADYLVPGDHSLLDNPLFDPLYRVGMTSLQCGDPRAGPLPGLCLAPHAPMLAQLLQPLFDDDYGNDFGSAVHGEPEAMYGPAGGGGVGGGGGDYSYPYVPYTDRIIFSPIAALINVPYPVSLYAGVLYLAEADPTLTAEGQAARAGLLLDYYFETNYYTPFTFTRVGPSTVATVASTARSRGQIGVAAKARALGQALLNYQRSRYLDNSVQLAFGTRGFAGSSLGAYLFNSPLINNQFLLQGPDLGPLP</sequence>